<protein>
    <recommendedName>
        <fullName evidence="6">Ribosomal protein L11 methyltransferase</fullName>
        <shortName evidence="6">L11 Mtase</shortName>
        <ecNumber evidence="6">2.1.1.-</ecNumber>
    </recommendedName>
</protein>
<dbReference type="Pfam" id="PF06325">
    <property type="entry name" value="PrmA"/>
    <property type="match status" value="1"/>
</dbReference>
<comment type="function">
    <text evidence="6">Methylates ribosomal protein L11.</text>
</comment>
<keyword evidence="3 6" id="KW-0489">Methyltransferase</keyword>
<dbReference type="EC" id="2.1.1.-" evidence="6"/>
<comment type="similarity">
    <text evidence="1 6">Belongs to the methyltransferase superfamily. PrmA family.</text>
</comment>
<keyword evidence="7" id="KW-0687">Ribonucleoprotein</keyword>
<comment type="subcellular location">
    <subcellularLocation>
        <location evidence="6">Cytoplasm</location>
    </subcellularLocation>
</comment>
<name>A0ABV8U9D4_9PROT</name>
<dbReference type="GO" id="GO:0032259">
    <property type="term" value="P:methylation"/>
    <property type="evidence" value="ECO:0007669"/>
    <property type="project" value="UniProtKB-KW"/>
</dbReference>
<gene>
    <name evidence="6" type="primary">prmA</name>
    <name evidence="7" type="ORF">ACFO5Q_08150</name>
</gene>
<accession>A0ABV8U9D4</accession>
<reference evidence="8" key="1">
    <citation type="journal article" date="2019" name="Int. J. Syst. Evol. Microbiol.">
        <title>The Global Catalogue of Microorganisms (GCM) 10K type strain sequencing project: providing services to taxonomists for standard genome sequencing and annotation.</title>
        <authorList>
            <consortium name="The Broad Institute Genomics Platform"/>
            <consortium name="The Broad Institute Genome Sequencing Center for Infectious Disease"/>
            <person name="Wu L."/>
            <person name="Ma J."/>
        </authorList>
    </citation>
    <scope>NUCLEOTIDE SEQUENCE [LARGE SCALE GENOMIC DNA]</scope>
    <source>
        <strain evidence="8">CGMCC 1.15304</strain>
    </source>
</reference>
<proteinExistence type="inferred from homology"/>
<organism evidence="7 8">
    <name type="scientific">Kordiimonas lipolytica</name>
    <dbReference type="NCBI Taxonomy" id="1662421"/>
    <lineage>
        <taxon>Bacteria</taxon>
        <taxon>Pseudomonadati</taxon>
        <taxon>Pseudomonadota</taxon>
        <taxon>Alphaproteobacteria</taxon>
        <taxon>Kordiimonadales</taxon>
        <taxon>Kordiimonadaceae</taxon>
        <taxon>Kordiimonas</taxon>
    </lineage>
</organism>
<evidence type="ECO:0000256" key="1">
    <source>
        <dbReference type="ARBA" id="ARBA00009741"/>
    </source>
</evidence>
<keyword evidence="7" id="KW-0689">Ribosomal protein</keyword>
<feature type="binding site" evidence="6">
    <location>
        <position position="238"/>
    </location>
    <ligand>
        <name>S-adenosyl-L-methionine</name>
        <dbReference type="ChEBI" id="CHEBI:59789"/>
    </ligand>
</feature>
<feature type="binding site" evidence="6">
    <location>
        <position position="183"/>
    </location>
    <ligand>
        <name>S-adenosyl-L-methionine</name>
        <dbReference type="ChEBI" id="CHEBI:59789"/>
    </ligand>
</feature>
<evidence type="ECO:0000313" key="8">
    <source>
        <dbReference type="Proteomes" id="UP001595776"/>
    </source>
</evidence>
<evidence type="ECO:0000256" key="4">
    <source>
        <dbReference type="ARBA" id="ARBA00022679"/>
    </source>
</evidence>
<evidence type="ECO:0000313" key="7">
    <source>
        <dbReference type="EMBL" id="MFC4347811.1"/>
    </source>
</evidence>
<dbReference type="Gene3D" id="3.40.50.150">
    <property type="entry name" value="Vaccinia Virus protein VP39"/>
    <property type="match status" value="1"/>
</dbReference>
<dbReference type="GO" id="GO:0005840">
    <property type="term" value="C:ribosome"/>
    <property type="evidence" value="ECO:0007669"/>
    <property type="project" value="UniProtKB-KW"/>
</dbReference>
<keyword evidence="4 6" id="KW-0808">Transferase</keyword>
<keyword evidence="2 6" id="KW-0963">Cytoplasm</keyword>
<dbReference type="SUPFAM" id="SSF53335">
    <property type="entry name" value="S-adenosyl-L-methionine-dependent methyltransferases"/>
    <property type="match status" value="1"/>
</dbReference>
<evidence type="ECO:0000256" key="2">
    <source>
        <dbReference type="ARBA" id="ARBA00022490"/>
    </source>
</evidence>
<dbReference type="RefSeq" id="WP_068152336.1">
    <property type="nucleotide sequence ID" value="NZ_JBHSCR010000005.1"/>
</dbReference>
<keyword evidence="5 6" id="KW-0949">S-adenosyl-L-methionine</keyword>
<comment type="caution">
    <text evidence="7">The sequence shown here is derived from an EMBL/GenBank/DDBJ whole genome shotgun (WGS) entry which is preliminary data.</text>
</comment>
<feature type="binding site" evidence="6">
    <location>
        <position position="160"/>
    </location>
    <ligand>
        <name>S-adenosyl-L-methionine</name>
        <dbReference type="ChEBI" id="CHEBI:59789"/>
    </ligand>
</feature>
<sequence>MSDIWCLNGELPEARARELEATLELAADERGEFPPTLSYFEQPGEALWRVEIFFPSRPDSEFLNAVLSRMGLENWQHELAPVENKDWVSESQKLLAPVEAGRFFVFGSHDADKAKPETINLQIDAGQAFGTGKHETTAACLEVLDQLADEIKPRTMLDLGTGSGVLALAGQKVWPKMRIVASDIDPIAIEVTEENITVNSGIPRAIGSGLPGMAVVVAPGLDDPAFNGEKPFDLITANILAGPLVDLAPDIVDALSKGGTLVLSGLLVTQEKEVLEPYLARGLVSLGRVEKGEWLALVLRKP</sequence>
<dbReference type="GO" id="GO:0008168">
    <property type="term" value="F:methyltransferase activity"/>
    <property type="evidence" value="ECO:0007669"/>
    <property type="project" value="UniProtKB-KW"/>
</dbReference>
<comment type="catalytic activity">
    <reaction evidence="6">
        <text>L-lysyl-[protein] + 3 S-adenosyl-L-methionine = N(6),N(6),N(6)-trimethyl-L-lysyl-[protein] + 3 S-adenosyl-L-homocysteine + 3 H(+)</text>
        <dbReference type="Rhea" id="RHEA:54192"/>
        <dbReference type="Rhea" id="RHEA-COMP:9752"/>
        <dbReference type="Rhea" id="RHEA-COMP:13826"/>
        <dbReference type="ChEBI" id="CHEBI:15378"/>
        <dbReference type="ChEBI" id="CHEBI:29969"/>
        <dbReference type="ChEBI" id="CHEBI:57856"/>
        <dbReference type="ChEBI" id="CHEBI:59789"/>
        <dbReference type="ChEBI" id="CHEBI:61961"/>
    </reaction>
</comment>
<evidence type="ECO:0000256" key="6">
    <source>
        <dbReference type="HAMAP-Rule" id="MF_00735"/>
    </source>
</evidence>
<keyword evidence="8" id="KW-1185">Reference proteome</keyword>
<dbReference type="InterPro" id="IPR050078">
    <property type="entry name" value="Ribosomal_L11_MeTrfase_PrmA"/>
</dbReference>
<dbReference type="InterPro" id="IPR004498">
    <property type="entry name" value="Ribosomal_PrmA_MeTrfase"/>
</dbReference>
<dbReference type="Proteomes" id="UP001595776">
    <property type="component" value="Unassembled WGS sequence"/>
</dbReference>
<dbReference type="PANTHER" id="PTHR43648">
    <property type="entry name" value="ELECTRON TRANSFER FLAVOPROTEIN BETA SUBUNIT LYSINE METHYLTRANSFERASE"/>
    <property type="match status" value="1"/>
</dbReference>
<dbReference type="PANTHER" id="PTHR43648:SF1">
    <property type="entry name" value="ELECTRON TRANSFER FLAVOPROTEIN BETA SUBUNIT LYSINE METHYLTRANSFERASE"/>
    <property type="match status" value="1"/>
</dbReference>
<evidence type="ECO:0000256" key="5">
    <source>
        <dbReference type="ARBA" id="ARBA00022691"/>
    </source>
</evidence>
<dbReference type="EMBL" id="JBHSCR010000005">
    <property type="protein sequence ID" value="MFC4347811.1"/>
    <property type="molecule type" value="Genomic_DNA"/>
</dbReference>
<dbReference type="InterPro" id="IPR029063">
    <property type="entry name" value="SAM-dependent_MTases_sf"/>
</dbReference>
<feature type="binding site" evidence="6">
    <location>
        <position position="137"/>
    </location>
    <ligand>
        <name>S-adenosyl-L-methionine</name>
        <dbReference type="ChEBI" id="CHEBI:59789"/>
    </ligand>
</feature>
<evidence type="ECO:0000256" key="3">
    <source>
        <dbReference type="ARBA" id="ARBA00022603"/>
    </source>
</evidence>
<dbReference type="HAMAP" id="MF_00735">
    <property type="entry name" value="Methyltr_PrmA"/>
    <property type="match status" value="1"/>
</dbReference>
<dbReference type="CDD" id="cd02440">
    <property type="entry name" value="AdoMet_MTases"/>
    <property type="match status" value="1"/>
</dbReference>